<protein>
    <submittedName>
        <fullName evidence="1">Uncharacterized protein</fullName>
    </submittedName>
</protein>
<accession>A0A837RBI6</accession>
<organism evidence="1 2">
    <name type="scientific">Lactiplantibacillus pentosus DSM 20314</name>
    <dbReference type="NCBI Taxonomy" id="1423791"/>
    <lineage>
        <taxon>Bacteria</taxon>
        <taxon>Bacillati</taxon>
        <taxon>Bacillota</taxon>
        <taxon>Bacilli</taxon>
        <taxon>Lactobacillales</taxon>
        <taxon>Lactobacillaceae</taxon>
        <taxon>Lactiplantibacillus</taxon>
    </lineage>
</organism>
<proteinExistence type="predicted"/>
<sequence length="71" mass="8242">MVTADIIQMKIHFKLLQASATSIVRVPVFRYRCLRSSTSTLPKLYKHFTQSSFTIYKRSVILSMFQAINEV</sequence>
<dbReference type="EMBL" id="AZCU01000005">
    <property type="protein sequence ID" value="KRK25875.1"/>
    <property type="molecule type" value="Genomic_DNA"/>
</dbReference>
<evidence type="ECO:0000313" key="2">
    <source>
        <dbReference type="Proteomes" id="UP000051020"/>
    </source>
</evidence>
<gene>
    <name evidence="1" type="ORF">FD24_GL002633</name>
</gene>
<reference evidence="1 2" key="1">
    <citation type="journal article" date="2015" name="Genome Announc.">
        <title>Expanding the biotechnology potential of lactobacilli through comparative genomics of 213 strains and associated genera.</title>
        <authorList>
            <person name="Sun Z."/>
            <person name="Harris H.M."/>
            <person name="McCann A."/>
            <person name="Guo C."/>
            <person name="Argimon S."/>
            <person name="Zhang W."/>
            <person name="Yang X."/>
            <person name="Jeffery I.B."/>
            <person name="Cooney J.C."/>
            <person name="Kagawa T.F."/>
            <person name="Liu W."/>
            <person name="Song Y."/>
            <person name="Salvetti E."/>
            <person name="Wrobel A."/>
            <person name="Rasinkangas P."/>
            <person name="Parkhill J."/>
            <person name="Rea M.C."/>
            <person name="O'Sullivan O."/>
            <person name="Ritari J."/>
            <person name="Douillard F.P."/>
            <person name="Paul Ross R."/>
            <person name="Yang R."/>
            <person name="Briner A.E."/>
            <person name="Felis G.E."/>
            <person name="de Vos W.M."/>
            <person name="Barrangou R."/>
            <person name="Klaenhammer T.R."/>
            <person name="Caufield P.W."/>
            <person name="Cui Y."/>
            <person name="Zhang H."/>
            <person name="O'Toole P.W."/>
        </authorList>
    </citation>
    <scope>NUCLEOTIDE SEQUENCE [LARGE SCALE GENOMIC DNA]</scope>
    <source>
        <strain evidence="1 2">DSM 20314</strain>
    </source>
</reference>
<evidence type="ECO:0000313" key="1">
    <source>
        <dbReference type="EMBL" id="KRK25875.1"/>
    </source>
</evidence>
<name>A0A837RBI6_LACPE</name>
<comment type="caution">
    <text evidence="1">The sequence shown here is derived from an EMBL/GenBank/DDBJ whole genome shotgun (WGS) entry which is preliminary data.</text>
</comment>
<dbReference type="Proteomes" id="UP000051020">
    <property type="component" value="Unassembled WGS sequence"/>
</dbReference>
<dbReference type="AlphaFoldDB" id="A0A837RBI6"/>